<evidence type="ECO:0000313" key="2">
    <source>
        <dbReference type="Proteomes" id="UP000193045"/>
    </source>
</evidence>
<proteinExistence type="predicted"/>
<reference evidence="1 2" key="1">
    <citation type="submission" date="2010-04" db="EMBL/GenBank/DDBJ databases">
        <title>The Genome Sequence of Escherichia coli H386.</title>
        <authorList>
            <consortium name="The Broad Institute Genome Sequencing Platform"/>
            <consortium name="The Broad Institute Genome Sequencing Center for Infectious Disease"/>
            <person name="Feldgarden M."/>
            <person name="Gordon D.M."/>
            <person name="Johnson J.R."/>
            <person name="Johnston B.D."/>
            <person name="Young S."/>
            <person name="Zeng Q."/>
            <person name="Koehrsen M."/>
            <person name="Alvarado L."/>
            <person name="Berlin A.M."/>
            <person name="Borenstein D."/>
            <person name="Chapman S.B."/>
            <person name="Chen Z."/>
            <person name="Engels R."/>
            <person name="Freedman E."/>
            <person name="Gellesch M."/>
            <person name="Goldberg J."/>
            <person name="Griggs A."/>
            <person name="Gujja S."/>
            <person name="Heilman E.R."/>
            <person name="Heiman D.I."/>
            <person name="Hepburn T.A."/>
            <person name="Howarth C."/>
            <person name="Jen D."/>
            <person name="Larson L."/>
            <person name="Mehta T."/>
            <person name="Park D."/>
            <person name="Pearson M."/>
            <person name="Richards J."/>
            <person name="Roberts A."/>
            <person name="Saif S."/>
            <person name="Shea T.D."/>
            <person name="Shenoy N."/>
            <person name="Sisk P."/>
            <person name="Stolte C."/>
            <person name="Sykes S.N."/>
            <person name="Walk T."/>
            <person name="White J."/>
            <person name="Yandava C."/>
            <person name="Haas B."/>
            <person name="Henn M.R."/>
            <person name="Nusbaum C."/>
            <person name="Birren B."/>
        </authorList>
    </citation>
    <scope>NUCLEOTIDE SEQUENCE [LARGE SCALE GENOMIC DNA]</scope>
    <source>
        <strain evidence="1 2">H386</strain>
    </source>
</reference>
<dbReference type="EMBL" id="ADJB01000016">
    <property type="protein sequence ID" value="OSL16359.1"/>
    <property type="molecule type" value="Genomic_DNA"/>
</dbReference>
<sequence length="66" mass="7331">MTTEGEKIGFAPIFPDTCYHLTHHWPTAADIPVASDNPAHYADAIRYNARTPLQGSLLPLTRLVWA</sequence>
<evidence type="ECO:0000313" key="1">
    <source>
        <dbReference type="EMBL" id="OSL16359.1"/>
    </source>
</evidence>
<organism evidence="1 2">
    <name type="scientific">Escherichia coli H386</name>
    <dbReference type="NCBI Taxonomy" id="656397"/>
    <lineage>
        <taxon>Bacteria</taxon>
        <taxon>Pseudomonadati</taxon>
        <taxon>Pseudomonadota</taxon>
        <taxon>Gammaproteobacteria</taxon>
        <taxon>Enterobacterales</taxon>
        <taxon>Enterobacteriaceae</taxon>
        <taxon>Escherichia</taxon>
    </lineage>
</organism>
<protein>
    <submittedName>
        <fullName evidence="1">Uncharacterized protein</fullName>
    </submittedName>
</protein>
<dbReference type="Proteomes" id="UP000193045">
    <property type="component" value="Unassembled WGS sequence"/>
</dbReference>
<gene>
    <name evidence="1" type="ORF">ECVG_05109</name>
</gene>
<comment type="caution">
    <text evidence="1">The sequence shown here is derived from an EMBL/GenBank/DDBJ whole genome shotgun (WGS) entry which is preliminary data.</text>
</comment>
<name>A0A1X3JME5_ECOLX</name>
<accession>A0A1X3JME5</accession>
<dbReference type="AlphaFoldDB" id="A0A1X3JME5"/>